<dbReference type="Pfam" id="PF00069">
    <property type="entry name" value="Pkinase"/>
    <property type="match status" value="1"/>
</dbReference>
<keyword evidence="3 12" id="KW-0723">Serine/threonine-protein kinase</keyword>
<keyword evidence="7 14" id="KW-0418">Kinase</keyword>
<reference evidence="14 15" key="1">
    <citation type="journal article" date="2023" name="BMC Biol.">
        <title>The compact genome of the sponge Oopsacas minuta (Hexactinellida) is lacking key metazoan core genes.</title>
        <authorList>
            <person name="Santini S."/>
            <person name="Schenkelaars Q."/>
            <person name="Jourda C."/>
            <person name="Duchesne M."/>
            <person name="Belahbib H."/>
            <person name="Rocher C."/>
            <person name="Selva M."/>
            <person name="Riesgo A."/>
            <person name="Vervoort M."/>
            <person name="Leys S.P."/>
            <person name="Kodjabachian L."/>
            <person name="Le Bivic A."/>
            <person name="Borchiellini C."/>
            <person name="Claverie J.M."/>
            <person name="Renard E."/>
        </authorList>
    </citation>
    <scope>NUCLEOTIDE SEQUENCE [LARGE SCALE GENOMIC DNA]</scope>
    <source>
        <strain evidence="14">SPO-2</strain>
    </source>
</reference>
<evidence type="ECO:0000313" key="14">
    <source>
        <dbReference type="EMBL" id="KAI6646370.1"/>
    </source>
</evidence>
<sequence>MAIQDNAPLFPISMSENSRILVPKRTVITDEYDVKKNVLGVGINGKVYECIQRRTEIKCALKIIKDSQKARREVEIHKLVCEQPNIVKILDVFENNFNGVRSLVVVMENMQGGELFERIQQKQHFNEREASAMVRQICLAVAFIHRHDIAHRDLKPENLLFASRDDESLLKLTDFGFAKICKGLSLQTPCYTPYYVAPEVLGPDKYDKSCDIWSIGVIMYILLCGYPPFYSNTSEPFSQGMKKRIKLGQYSFPENEWELISIDAKDLVTNLLKVDVKERFTIEQVVAHPWIRKFNEVPQTPLASNKILREEKQAWELVQGTMESSLADMRIKEEEAPLKPPEESNPLLLRRKKKATALFTVKS</sequence>
<evidence type="ECO:0000259" key="13">
    <source>
        <dbReference type="PROSITE" id="PS50011"/>
    </source>
</evidence>
<dbReference type="PROSITE" id="PS50011">
    <property type="entry name" value="PROTEIN_KINASE_DOM"/>
    <property type="match status" value="1"/>
</dbReference>
<dbReference type="InterPro" id="IPR017441">
    <property type="entry name" value="Protein_kinase_ATP_BS"/>
</dbReference>
<evidence type="ECO:0000256" key="1">
    <source>
        <dbReference type="ARBA" id="ARBA00006692"/>
    </source>
</evidence>
<evidence type="ECO:0000256" key="10">
    <source>
        <dbReference type="ARBA" id="ARBA00048679"/>
    </source>
</evidence>
<keyword evidence="6 11" id="KW-0547">Nucleotide-binding</keyword>
<dbReference type="Gene3D" id="1.10.510.10">
    <property type="entry name" value="Transferase(Phosphotransferase) domain 1"/>
    <property type="match status" value="1"/>
</dbReference>
<protein>
    <recommendedName>
        <fullName evidence="2">non-specific serine/threonine protein kinase</fullName>
        <ecNumber evidence="2">2.7.11.1</ecNumber>
    </recommendedName>
</protein>
<evidence type="ECO:0000256" key="5">
    <source>
        <dbReference type="ARBA" id="ARBA00022679"/>
    </source>
</evidence>
<evidence type="ECO:0000313" key="15">
    <source>
        <dbReference type="Proteomes" id="UP001165289"/>
    </source>
</evidence>
<accession>A0AAV7JD23</accession>
<evidence type="ECO:0000256" key="11">
    <source>
        <dbReference type="PROSITE-ProRule" id="PRU10141"/>
    </source>
</evidence>
<dbReference type="EC" id="2.7.11.1" evidence="2"/>
<evidence type="ECO:0000256" key="3">
    <source>
        <dbReference type="ARBA" id="ARBA00022527"/>
    </source>
</evidence>
<name>A0AAV7JD23_9METZ</name>
<feature type="binding site" evidence="11">
    <location>
        <position position="62"/>
    </location>
    <ligand>
        <name>ATP</name>
        <dbReference type="ChEBI" id="CHEBI:30616"/>
    </ligand>
</feature>
<dbReference type="SMART" id="SM00220">
    <property type="entry name" value="S_TKc"/>
    <property type="match status" value="1"/>
</dbReference>
<keyword evidence="4" id="KW-0597">Phosphoprotein</keyword>
<comment type="catalytic activity">
    <reaction evidence="10">
        <text>L-seryl-[protein] + ATP = O-phospho-L-seryl-[protein] + ADP + H(+)</text>
        <dbReference type="Rhea" id="RHEA:17989"/>
        <dbReference type="Rhea" id="RHEA-COMP:9863"/>
        <dbReference type="Rhea" id="RHEA-COMP:11604"/>
        <dbReference type="ChEBI" id="CHEBI:15378"/>
        <dbReference type="ChEBI" id="CHEBI:29999"/>
        <dbReference type="ChEBI" id="CHEBI:30616"/>
        <dbReference type="ChEBI" id="CHEBI:83421"/>
        <dbReference type="ChEBI" id="CHEBI:456216"/>
        <dbReference type="EC" id="2.7.11.1"/>
    </reaction>
</comment>
<comment type="caution">
    <text evidence="14">The sequence shown here is derived from an EMBL/GenBank/DDBJ whole genome shotgun (WGS) entry which is preliminary data.</text>
</comment>
<dbReference type="EMBL" id="JAKMXF010000355">
    <property type="protein sequence ID" value="KAI6646370.1"/>
    <property type="molecule type" value="Genomic_DNA"/>
</dbReference>
<evidence type="ECO:0000256" key="6">
    <source>
        <dbReference type="ARBA" id="ARBA00022741"/>
    </source>
</evidence>
<comment type="catalytic activity">
    <reaction evidence="9">
        <text>L-threonyl-[protein] + ATP = O-phospho-L-threonyl-[protein] + ADP + H(+)</text>
        <dbReference type="Rhea" id="RHEA:46608"/>
        <dbReference type="Rhea" id="RHEA-COMP:11060"/>
        <dbReference type="Rhea" id="RHEA-COMP:11605"/>
        <dbReference type="ChEBI" id="CHEBI:15378"/>
        <dbReference type="ChEBI" id="CHEBI:30013"/>
        <dbReference type="ChEBI" id="CHEBI:30616"/>
        <dbReference type="ChEBI" id="CHEBI:61977"/>
        <dbReference type="ChEBI" id="CHEBI:456216"/>
        <dbReference type="EC" id="2.7.11.1"/>
    </reaction>
</comment>
<dbReference type="PROSITE" id="PS00108">
    <property type="entry name" value="PROTEIN_KINASE_ST"/>
    <property type="match status" value="1"/>
</dbReference>
<dbReference type="SUPFAM" id="SSF56112">
    <property type="entry name" value="Protein kinase-like (PK-like)"/>
    <property type="match status" value="1"/>
</dbReference>
<keyword evidence="5" id="KW-0808">Transferase</keyword>
<dbReference type="Proteomes" id="UP001165289">
    <property type="component" value="Unassembled WGS sequence"/>
</dbReference>
<dbReference type="GO" id="GO:0005524">
    <property type="term" value="F:ATP binding"/>
    <property type="evidence" value="ECO:0007669"/>
    <property type="project" value="UniProtKB-UniRule"/>
</dbReference>
<dbReference type="Gene3D" id="4.10.1170.10">
    <property type="entry name" value="MAP kinase activated protein kinase 2"/>
    <property type="match status" value="1"/>
</dbReference>
<dbReference type="InterPro" id="IPR050205">
    <property type="entry name" value="CDPK_Ser/Thr_kinases"/>
</dbReference>
<keyword evidence="8 11" id="KW-0067">ATP-binding</keyword>
<dbReference type="PANTHER" id="PTHR24349">
    <property type="entry name" value="SERINE/THREONINE-PROTEIN KINASE"/>
    <property type="match status" value="1"/>
</dbReference>
<gene>
    <name evidence="14" type="ORF">LOD99_9241</name>
</gene>
<evidence type="ECO:0000256" key="9">
    <source>
        <dbReference type="ARBA" id="ARBA00047899"/>
    </source>
</evidence>
<comment type="similarity">
    <text evidence="1">Belongs to the protein kinase superfamily. CAMK Ser/Thr protein kinase family.</text>
</comment>
<evidence type="ECO:0000256" key="4">
    <source>
        <dbReference type="ARBA" id="ARBA00022553"/>
    </source>
</evidence>
<dbReference type="PROSITE" id="PS00107">
    <property type="entry name" value="PROTEIN_KINASE_ATP"/>
    <property type="match status" value="1"/>
</dbReference>
<evidence type="ECO:0000256" key="8">
    <source>
        <dbReference type="ARBA" id="ARBA00022840"/>
    </source>
</evidence>
<proteinExistence type="inferred from homology"/>
<dbReference type="FunFam" id="1.10.510.10:FF:000571">
    <property type="entry name" value="Maternal embryonic leucine zipper kinase"/>
    <property type="match status" value="1"/>
</dbReference>
<evidence type="ECO:0000256" key="12">
    <source>
        <dbReference type="RuleBase" id="RU000304"/>
    </source>
</evidence>
<organism evidence="14 15">
    <name type="scientific">Oopsacas minuta</name>
    <dbReference type="NCBI Taxonomy" id="111878"/>
    <lineage>
        <taxon>Eukaryota</taxon>
        <taxon>Metazoa</taxon>
        <taxon>Porifera</taxon>
        <taxon>Hexactinellida</taxon>
        <taxon>Hexasterophora</taxon>
        <taxon>Lyssacinosida</taxon>
        <taxon>Leucopsacidae</taxon>
        <taxon>Oopsacas</taxon>
    </lineage>
</organism>
<dbReference type="InterPro" id="IPR011009">
    <property type="entry name" value="Kinase-like_dom_sf"/>
</dbReference>
<evidence type="ECO:0000256" key="7">
    <source>
        <dbReference type="ARBA" id="ARBA00022777"/>
    </source>
</evidence>
<dbReference type="FunFam" id="3.30.200.20:FF:000156">
    <property type="entry name" value="MAP kinase-activated protein kinase 3"/>
    <property type="match status" value="1"/>
</dbReference>
<dbReference type="InterPro" id="IPR027442">
    <property type="entry name" value="MAPKAPK_C"/>
</dbReference>
<feature type="domain" description="Protein kinase" evidence="13">
    <location>
        <begin position="33"/>
        <end position="291"/>
    </location>
</feature>
<dbReference type="CDD" id="cd14089">
    <property type="entry name" value="STKc_MAPKAPK"/>
    <property type="match status" value="1"/>
</dbReference>
<dbReference type="InterPro" id="IPR008271">
    <property type="entry name" value="Ser/Thr_kinase_AS"/>
</dbReference>
<dbReference type="AlphaFoldDB" id="A0AAV7JD23"/>
<dbReference type="GO" id="GO:0004674">
    <property type="term" value="F:protein serine/threonine kinase activity"/>
    <property type="evidence" value="ECO:0007669"/>
    <property type="project" value="UniProtKB-KW"/>
</dbReference>
<dbReference type="InterPro" id="IPR000719">
    <property type="entry name" value="Prot_kinase_dom"/>
</dbReference>
<keyword evidence="15" id="KW-1185">Reference proteome</keyword>
<evidence type="ECO:0000256" key="2">
    <source>
        <dbReference type="ARBA" id="ARBA00012513"/>
    </source>
</evidence>
<dbReference type="Gene3D" id="3.30.200.20">
    <property type="entry name" value="Phosphorylase Kinase, domain 1"/>
    <property type="match status" value="1"/>
</dbReference>